<accession>A0A328C4U3</accession>
<evidence type="ECO:0008006" key="3">
    <source>
        <dbReference type="Google" id="ProtNLM"/>
    </source>
</evidence>
<keyword evidence="2" id="KW-1185">Reference proteome</keyword>
<organism evidence="1 2">
    <name type="scientific">Lujinxingia litoralis</name>
    <dbReference type="NCBI Taxonomy" id="2211119"/>
    <lineage>
        <taxon>Bacteria</taxon>
        <taxon>Deltaproteobacteria</taxon>
        <taxon>Bradymonadales</taxon>
        <taxon>Lujinxingiaceae</taxon>
        <taxon>Lujinxingia</taxon>
    </lineage>
</organism>
<sequence>MIKGMEKHALDMEQVHRRLSGELFNAAWDLILKEERSPQEDEAMYLRAVASLYHWSEREEFGAKEHSVGCWQISRVAALLGWAEEARRWAERALALAEALRGDDAAFFVGFGYEALARALLVSGDRRGAERAREEARARAASLASEELRAALQGDLDTLEL</sequence>
<evidence type="ECO:0000313" key="1">
    <source>
        <dbReference type="EMBL" id="RAL22341.1"/>
    </source>
</evidence>
<dbReference type="EMBL" id="QHKO01000004">
    <property type="protein sequence ID" value="RAL22341.1"/>
    <property type="molecule type" value="Genomic_DNA"/>
</dbReference>
<proteinExistence type="predicted"/>
<dbReference type="AlphaFoldDB" id="A0A328C4U3"/>
<gene>
    <name evidence="1" type="ORF">DL240_10860</name>
</gene>
<name>A0A328C4U3_9DELT</name>
<dbReference type="RefSeq" id="WP_111729912.1">
    <property type="nucleotide sequence ID" value="NZ_QHKO01000004.1"/>
</dbReference>
<protein>
    <recommendedName>
        <fullName evidence="3">MalT-like TPR region domain-containing protein</fullName>
    </recommendedName>
</protein>
<dbReference type="Proteomes" id="UP000249169">
    <property type="component" value="Unassembled WGS sequence"/>
</dbReference>
<comment type="caution">
    <text evidence="1">The sequence shown here is derived from an EMBL/GenBank/DDBJ whole genome shotgun (WGS) entry which is preliminary data.</text>
</comment>
<dbReference type="OrthoDB" id="7849865at2"/>
<evidence type="ECO:0000313" key="2">
    <source>
        <dbReference type="Proteomes" id="UP000249169"/>
    </source>
</evidence>
<reference evidence="1 2" key="1">
    <citation type="submission" date="2018-05" db="EMBL/GenBank/DDBJ databases">
        <title>Lujinxingia marina gen. nov. sp. nov., a new facultative anaerobic member of the class Deltaproteobacteria, and proposal of Lujinxingaceae fam. nov.</title>
        <authorList>
            <person name="Li C.-M."/>
        </authorList>
    </citation>
    <scope>NUCLEOTIDE SEQUENCE [LARGE SCALE GENOMIC DNA]</scope>
    <source>
        <strain evidence="1 2">B210</strain>
    </source>
</reference>